<evidence type="ECO:0000313" key="4">
    <source>
        <dbReference type="Proteomes" id="UP000230706"/>
    </source>
</evidence>
<evidence type="ECO:0000256" key="2">
    <source>
        <dbReference type="SAM" id="Phobius"/>
    </source>
</evidence>
<evidence type="ECO:0000313" key="3">
    <source>
        <dbReference type="EMBL" id="PIR86274.1"/>
    </source>
</evidence>
<proteinExistence type="predicted"/>
<dbReference type="AlphaFoldDB" id="A0A2H0UIQ0"/>
<feature type="region of interest" description="Disordered" evidence="1">
    <location>
        <begin position="1"/>
        <end position="21"/>
    </location>
</feature>
<dbReference type="Proteomes" id="UP000230706">
    <property type="component" value="Unassembled WGS sequence"/>
</dbReference>
<keyword evidence="2" id="KW-0472">Membrane</keyword>
<comment type="caution">
    <text evidence="3">The sequence shown here is derived from an EMBL/GenBank/DDBJ whole genome shotgun (WGS) entry which is preliminary data.</text>
</comment>
<feature type="transmembrane region" description="Helical" evidence="2">
    <location>
        <begin position="31"/>
        <end position="54"/>
    </location>
</feature>
<organism evidence="3 4">
    <name type="scientific">Candidatus Kaiserbacteria bacterium CG10_big_fil_rev_8_21_14_0_10_43_70</name>
    <dbReference type="NCBI Taxonomy" id="1974605"/>
    <lineage>
        <taxon>Bacteria</taxon>
        <taxon>Candidatus Kaiseribacteriota</taxon>
    </lineage>
</organism>
<feature type="compositionally biased region" description="Polar residues" evidence="1">
    <location>
        <begin position="1"/>
        <end position="11"/>
    </location>
</feature>
<gene>
    <name evidence="3" type="ORF">COU13_01945</name>
</gene>
<dbReference type="EMBL" id="PFBF01000042">
    <property type="protein sequence ID" value="PIR86274.1"/>
    <property type="molecule type" value="Genomic_DNA"/>
</dbReference>
<sequence length="220" mass="23823">MDSKITSSFIPTDTVRGGPDRPSYKSGGFDLLMLGGIILFIASVALAIGVFLYMQFVQASLSAKTEQLQRAQEAFEPALIAELTRLDDRMSAAESVLQQHIAPSELFRILEDLTLETISLTSLNFQANSGSSMEMTLAGVARSVNSIALQADLYGKHVAITSPIFSNINRDERGVLFDVSATLNPSALRYVNILSSRAKPAALPQVQPAQEETNIPFFAP</sequence>
<keyword evidence="2" id="KW-0812">Transmembrane</keyword>
<evidence type="ECO:0000256" key="1">
    <source>
        <dbReference type="SAM" id="MobiDB-lite"/>
    </source>
</evidence>
<keyword evidence="2" id="KW-1133">Transmembrane helix</keyword>
<name>A0A2H0UIQ0_9BACT</name>
<accession>A0A2H0UIQ0</accession>
<reference evidence="4" key="1">
    <citation type="submission" date="2017-09" db="EMBL/GenBank/DDBJ databases">
        <title>Depth-based differentiation of microbial function through sediment-hosted aquifers and enrichment of novel symbionts in the deep terrestrial subsurface.</title>
        <authorList>
            <person name="Probst A.J."/>
            <person name="Ladd B."/>
            <person name="Jarett J.K."/>
            <person name="Geller-Mcgrath D.E."/>
            <person name="Sieber C.M.K."/>
            <person name="Emerson J.B."/>
            <person name="Anantharaman K."/>
            <person name="Thomas B.C."/>
            <person name="Malmstrom R."/>
            <person name="Stieglmeier M."/>
            <person name="Klingl A."/>
            <person name="Woyke T."/>
            <person name="Ryan C.M."/>
            <person name="Banfield J.F."/>
        </authorList>
    </citation>
    <scope>NUCLEOTIDE SEQUENCE [LARGE SCALE GENOMIC DNA]</scope>
</reference>
<protein>
    <recommendedName>
        <fullName evidence="5">PilN domain-containing protein</fullName>
    </recommendedName>
</protein>
<evidence type="ECO:0008006" key="5">
    <source>
        <dbReference type="Google" id="ProtNLM"/>
    </source>
</evidence>